<dbReference type="Proteomes" id="UP000295550">
    <property type="component" value="Unassembled WGS sequence"/>
</dbReference>
<comment type="caution">
    <text evidence="1">The sequence shown here is derived from an EMBL/GenBank/DDBJ whole genome shotgun (WGS) entry which is preliminary data.</text>
</comment>
<protein>
    <submittedName>
        <fullName evidence="1">Uncharacterized protein</fullName>
    </submittedName>
</protein>
<evidence type="ECO:0000313" key="1">
    <source>
        <dbReference type="EMBL" id="TDB43194.1"/>
    </source>
</evidence>
<name>A0A4R4IRB2_PHOLU</name>
<reference evidence="1 2" key="1">
    <citation type="journal article" date="2019" name="Int. J. Syst. Evol. Microbiol.">
        <title>Photorhabdus khanii subsp. guanajuatensis subsp. nov., isolated from Heterorhabditis atacamensis, and Photorhabdus luminescens subsp. mexicana subsp. nov., isolated from Heterorhabditis mexicana entomopathogenic nematodes.</title>
        <authorList>
            <person name="Machado R.A.R."/>
            <person name="Bruno P."/>
            <person name="Arce C.C.M."/>
            <person name="Liechti N."/>
            <person name="Kohler A."/>
            <person name="Bernal J."/>
            <person name="Bruggmann R."/>
            <person name="Turlings T.C.J."/>
        </authorList>
    </citation>
    <scope>NUCLEOTIDE SEQUENCE [LARGE SCALE GENOMIC DNA]</scope>
    <source>
        <strain evidence="1 2">MEX47-22</strain>
    </source>
</reference>
<proteinExistence type="predicted"/>
<organism evidence="1 2">
    <name type="scientific">Photorhabdus luminescens subsp. mexicana</name>
    <dbReference type="NCBI Taxonomy" id="2100167"/>
    <lineage>
        <taxon>Bacteria</taxon>
        <taxon>Pseudomonadati</taxon>
        <taxon>Pseudomonadota</taxon>
        <taxon>Gammaproteobacteria</taxon>
        <taxon>Enterobacterales</taxon>
        <taxon>Morganellaceae</taxon>
        <taxon>Photorhabdus</taxon>
    </lineage>
</organism>
<accession>A0A4R4IRB2</accession>
<dbReference type="EMBL" id="PUJX01000049">
    <property type="protein sequence ID" value="TDB43194.1"/>
    <property type="molecule type" value="Genomic_DNA"/>
</dbReference>
<evidence type="ECO:0000313" key="2">
    <source>
        <dbReference type="Proteomes" id="UP000295550"/>
    </source>
</evidence>
<gene>
    <name evidence="1" type="ORF">C5468_24135</name>
</gene>
<sequence>MKDVIVFLNDKPARLIQLQDDKLSCIEVNEKGSNIQYPIQPFYIHHEEYYYVITDRSLSVEDVHIAISDLKPRRAEI</sequence>
<dbReference type="RefSeq" id="WP_132348687.1">
    <property type="nucleotide sequence ID" value="NZ_CAWOLF010000049.1"/>
</dbReference>
<dbReference type="AlphaFoldDB" id="A0A4R4IRB2"/>